<dbReference type="InterPro" id="IPR040144">
    <property type="entry name" value="RAP1GDS1"/>
</dbReference>
<feature type="region of interest" description="Disordered" evidence="7">
    <location>
        <begin position="71"/>
        <end position="92"/>
    </location>
</feature>
<dbReference type="Proteomes" id="UP000008066">
    <property type="component" value="Unassembled WGS sequence"/>
</dbReference>
<evidence type="ECO:0000256" key="2">
    <source>
        <dbReference type="ARBA" id="ARBA00008860"/>
    </source>
</evidence>
<dbReference type="AlphaFoldDB" id="G0S991"/>
<evidence type="ECO:0000313" key="9">
    <source>
        <dbReference type="Proteomes" id="UP000008066"/>
    </source>
</evidence>
<dbReference type="RefSeq" id="XP_006694887.1">
    <property type="nucleotide sequence ID" value="XM_006694824.1"/>
</dbReference>
<dbReference type="OMA" id="LANCPAN"/>
<dbReference type="GO" id="GO:1990904">
    <property type="term" value="C:ribonucleoprotein complex"/>
    <property type="evidence" value="ECO:0007669"/>
    <property type="project" value="UniProtKB-KW"/>
</dbReference>
<dbReference type="GO" id="GO:0005739">
    <property type="term" value="C:mitochondrion"/>
    <property type="evidence" value="ECO:0007669"/>
    <property type="project" value="UniProtKB-SubCell"/>
</dbReference>
<comment type="similarity">
    <text evidence="2">Belongs to the mitochondrion-specific ribosomal protein mL50 family.</text>
</comment>
<dbReference type="Gene3D" id="1.25.10.10">
    <property type="entry name" value="Leucine-rich Repeat Variant"/>
    <property type="match status" value="1"/>
</dbReference>
<accession>G0S991</accession>
<keyword evidence="5" id="KW-0687">Ribonucleoprotein</keyword>
<evidence type="ECO:0000256" key="1">
    <source>
        <dbReference type="ARBA" id="ARBA00004173"/>
    </source>
</evidence>
<proteinExistence type="inferred from homology"/>
<name>G0S991_CHATD</name>
<dbReference type="InterPro" id="IPR016024">
    <property type="entry name" value="ARM-type_fold"/>
</dbReference>
<dbReference type="InterPro" id="IPR018305">
    <property type="entry name" value="Ribosomal_m50"/>
</dbReference>
<gene>
    <name evidence="8" type="ORF">CTHT_0044990</name>
</gene>
<evidence type="ECO:0000256" key="3">
    <source>
        <dbReference type="ARBA" id="ARBA00022980"/>
    </source>
</evidence>
<dbReference type="InterPro" id="IPR011989">
    <property type="entry name" value="ARM-like"/>
</dbReference>
<evidence type="ECO:0000313" key="8">
    <source>
        <dbReference type="EMBL" id="EGS20002.1"/>
    </source>
</evidence>
<comment type="subcellular location">
    <subcellularLocation>
        <location evidence="1">Mitochondrion</location>
    </subcellularLocation>
</comment>
<organism evidence="9">
    <name type="scientific">Chaetomium thermophilum (strain DSM 1495 / CBS 144.50 / IMI 039719)</name>
    <name type="common">Thermochaetoides thermophila</name>
    <dbReference type="NCBI Taxonomy" id="759272"/>
    <lineage>
        <taxon>Eukaryota</taxon>
        <taxon>Fungi</taxon>
        <taxon>Dikarya</taxon>
        <taxon>Ascomycota</taxon>
        <taxon>Pezizomycotina</taxon>
        <taxon>Sordariomycetes</taxon>
        <taxon>Sordariomycetidae</taxon>
        <taxon>Sordariales</taxon>
        <taxon>Chaetomiaceae</taxon>
        <taxon>Thermochaetoides</taxon>
    </lineage>
</organism>
<keyword evidence="9" id="KW-1185">Reference proteome</keyword>
<dbReference type="PANTHER" id="PTHR10957">
    <property type="entry name" value="RAP1 GTPASE-GDP DISSOCIATION STIMULATOR 1"/>
    <property type="match status" value="1"/>
</dbReference>
<protein>
    <recommendedName>
        <fullName evidence="6">Large ribosomal subunit protein mL50</fullName>
    </recommendedName>
</protein>
<evidence type="ECO:0000256" key="5">
    <source>
        <dbReference type="ARBA" id="ARBA00023274"/>
    </source>
</evidence>
<sequence>MRCIPRLRSPAAAAIVCQSSTAASATLRIPAITPAAATPATISTLLSSTNHSPSCSCPLHSQTARRYLSTTPARPEHQQEQAAAQEEEYVEYPSRPQIQTDLVIPGRIRSAPISEKITDATYTPAETADGLVEIGGLDKWWDDPMHWGGPEGPARAVAVAAPRFGPVQRMTDPAYLEAITKRAIIEAIVLAKYFHGSNDKRDQEVLRRVFNVFGGNDWLLKMMEIELVAGEDGAVKIKDFRDEHSVRDVMKDAVAKAIKAEKEGTEVPRTEVVWTPKFRASTAKKMVESWGKEWKKAELRDPVVKFYAAKRIQQLTGHRIPDGKLHGYKTIEALLRHLVDPPKAKKLFEVVQQKGVFNELPNVKVFPRRVTPIDEEQMVGRWKVIVRELKKRELPIIGHEHLEGPVEQRWITGKNNDLLNGRISVPEGEDEKSWRTDQLKNVLQTVQQGTADGQASIIELLANAARDQSWRSALGESGLINFVLDVVSADGPLAPDHPLNKQVLRFLGNGCADNEPNRAIIEKTGKLPAFILRCLKEESLMPFACIAALNYCLDYLPAQSQMSAYGLSKALVDIVSGDRLEWCLEGPLPSLSHIMTVLELLSNQDHEPSKAYPDTPSQLLKLATSDRYDADLDSFMEICSPALAYLTSSHFQTHFLSSQNLILIEEAFTQLYTRFDTSDIDEDTAAQLKQIGEAFLTVFADLSALPDFSTACSLDSQPGRTLASWLESSQPPYLQAAACLVLGNLSRSDESSIALLPKVQSSLVGILIRMIPSSQSPTDISKPTGWSPIQLTHAALNFAKNLAIPAANKPSLGAALLDPVHPILPRLWSSTRTQPQLQFAAVSLTRLLLVNCPSNVTLLCTPLEANNNNGPSTLALLVSASTSADADPIKHEVSRAVATVCRALHSPNTNTTSPVLNPSWNWGASDAPSPLAAFYTTHSAHIVNALRHPLMQTRFPALRADVIFTLALMTRSSEEGAKVALRVFLPPSEPREGVEMDEKAKKKQEKEKAEAKTCWLALAEVILGADEAKKLEGLFLFGDTSAQGSEDRGEDSKREEKDGDVSVIQVGMDGLSLSPQQIDMQAQKEQPAHAVRMNRENGLVLLAELFRRFTEELALLRKTIETLLTKGGEFVVKDRQEQS</sequence>
<dbReference type="SUPFAM" id="SSF48371">
    <property type="entry name" value="ARM repeat"/>
    <property type="match status" value="1"/>
</dbReference>
<dbReference type="KEGG" id="cthr:CTHT_0044990"/>
<dbReference type="Pfam" id="PF10501">
    <property type="entry name" value="Ribosomal_L50"/>
    <property type="match status" value="1"/>
</dbReference>
<dbReference type="eggNOG" id="KOG4500">
    <property type="taxonomic scope" value="Eukaryota"/>
</dbReference>
<dbReference type="GeneID" id="18258537"/>
<reference evidence="8 9" key="1">
    <citation type="journal article" date="2011" name="Cell">
        <title>Insight into structure and assembly of the nuclear pore complex by utilizing the genome of a eukaryotic thermophile.</title>
        <authorList>
            <person name="Amlacher S."/>
            <person name="Sarges P."/>
            <person name="Flemming D."/>
            <person name="van Noort V."/>
            <person name="Kunze R."/>
            <person name="Devos D.P."/>
            <person name="Arumugam M."/>
            <person name="Bork P."/>
            <person name="Hurt E."/>
        </authorList>
    </citation>
    <scope>NUCLEOTIDE SEQUENCE [LARGE SCALE GENOMIC DNA]</scope>
    <source>
        <strain evidence="9">DSM 1495 / CBS 144.50 / IMI 039719</strain>
    </source>
</reference>
<dbReference type="HOGENOM" id="CLU_279504_0_0_1"/>
<keyword evidence="4" id="KW-0496">Mitochondrion</keyword>
<evidence type="ECO:0000256" key="4">
    <source>
        <dbReference type="ARBA" id="ARBA00023128"/>
    </source>
</evidence>
<dbReference type="EMBL" id="GL988043">
    <property type="protein sequence ID" value="EGS20002.1"/>
    <property type="molecule type" value="Genomic_DNA"/>
</dbReference>
<evidence type="ECO:0000256" key="7">
    <source>
        <dbReference type="SAM" id="MobiDB-lite"/>
    </source>
</evidence>
<keyword evidence="3" id="KW-0689">Ribosomal protein</keyword>
<dbReference type="OrthoDB" id="26149at2759"/>
<dbReference type="GO" id="GO:0005840">
    <property type="term" value="C:ribosome"/>
    <property type="evidence" value="ECO:0007669"/>
    <property type="project" value="UniProtKB-KW"/>
</dbReference>
<evidence type="ECO:0000256" key="6">
    <source>
        <dbReference type="ARBA" id="ARBA00035183"/>
    </source>
</evidence>
<dbReference type="GO" id="GO:0005085">
    <property type="term" value="F:guanyl-nucleotide exchange factor activity"/>
    <property type="evidence" value="ECO:0007669"/>
    <property type="project" value="InterPro"/>
</dbReference>